<evidence type="ECO:0000313" key="2">
    <source>
        <dbReference type="EMBL" id="AEY69648.1"/>
    </source>
</evidence>
<dbReference type="GeneID" id="11605368"/>
<accession>H2DE89</accession>
<dbReference type="Proteomes" id="UP000007323">
    <property type="component" value="Segment"/>
</dbReference>
<gene>
    <name evidence="2" type="ORF">PEp14_00059</name>
</gene>
<name>H2DE89_9CAUD</name>
<keyword evidence="1" id="KW-0175">Coiled coil</keyword>
<dbReference type="EMBL" id="JN585957">
    <property type="protein sequence ID" value="AEY69648.1"/>
    <property type="molecule type" value="Genomic_DNA"/>
</dbReference>
<evidence type="ECO:0000256" key="1">
    <source>
        <dbReference type="SAM" id="Coils"/>
    </source>
</evidence>
<keyword evidence="3" id="KW-1185">Reference proteome</keyword>
<proteinExistence type="predicted"/>
<feature type="coiled-coil region" evidence="1">
    <location>
        <begin position="134"/>
        <end position="161"/>
    </location>
</feature>
<protein>
    <submittedName>
        <fullName evidence="2">Uncharacterized protein</fullName>
    </submittedName>
</protein>
<dbReference type="KEGG" id="vg:11605368"/>
<sequence>MLVQAAAQIDMLSSAAVKWQDQSARIDDLNEIVVGYQDAQENTRALTRQLDVILNGEDGAAEQAALADIVSQLRDGGWKLVQAGEHPGEDVKPSHDMQQLVDEACVMFGIESYAAFLPKLADVQELMTRQNDGLMQRDRQLEALDRQLIEAKDNHQQAKVDYSRLHALLDTICEKTTVPDIRFDQLPRAIEVSFALFNDTLEAAGVDAQDADDLPETVRGLKESHRTAVSQRDDARSNVDELRAAMRRVALTLGLTDPSVQDVLDAIESLLGSDNVTTPAADESWLNEAIDLCHAVAGDLSRENAIMARAARNLIQTAPRGEHE</sequence>
<dbReference type="RefSeq" id="YP_005098463.1">
    <property type="nucleotide sequence ID" value="NC_016767.1"/>
</dbReference>
<evidence type="ECO:0000313" key="3">
    <source>
        <dbReference type="Proteomes" id="UP000007323"/>
    </source>
</evidence>
<reference evidence="2 3" key="1">
    <citation type="submission" date="2011-08" db="EMBL/GenBank/DDBJ databases">
        <authorList>
            <person name="Kim I.-G."/>
            <person name="Rhim S.-L."/>
        </authorList>
    </citation>
    <scope>NUCLEOTIDE SEQUENCE [LARGE SCALE GENOMIC DNA]</scope>
</reference>
<organism evidence="2 3">
    <name type="scientific">Erwinia phage PEp14</name>
    <dbReference type="NCBI Taxonomy" id="1131315"/>
    <lineage>
        <taxon>Viruses</taxon>
        <taxon>Duplodnaviria</taxon>
        <taxon>Heunggongvirae</taxon>
        <taxon>Uroviricota</taxon>
        <taxon>Caudoviricetes</taxon>
        <taxon>Pavtokvirus</taxon>
        <taxon>Pavtokvirus PEp14</taxon>
    </lineage>
</organism>